<proteinExistence type="predicted"/>
<evidence type="ECO:0000313" key="2">
    <source>
        <dbReference type="Proteomes" id="UP000789508"/>
    </source>
</evidence>
<protein>
    <submittedName>
        <fullName evidence="1">5093_t:CDS:1</fullName>
    </submittedName>
</protein>
<feature type="non-terminal residue" evidence="1">
    <location>
        <position position="162"/>
    </location>
</feature>
<gene>
    <name evidence="1" type="ORF">ALEPTO_LOCUS12532</name>
</gene>
<dbReference type="OrthoDB" id="1723222at2759"/>
<dbReference type="AlphaFoldDB" id="A0A9N9IAE2"/>
<accession>A0A9N9IAE2</accession>
<name>A0A9N9IAE2_9GLOM</name>
<comment type="caution">
    <text evidence="1">The sequence shown here is derived from an EMBL/GenBank/DDBJ whole genome shotgun (WGS) entry which is preliminary data.</text>
</comment>
<dbReference type="Proteomes" id="UP000789508">
    <property type="component" value="Unassembled WGS sequence"/>
</dbReference>
<organism evidence="1 2">
    <name type="scientific">Ambispora leptoticha</name>
    <dbReference type="NCBI Taxonomy" id="144679"/>
    <lineage>
        <taxon>Eukaryota</taxon>
        <taxon>Fungi</taxon>
        <taxon>Fungi incertae sedis</taxon>
        <taxon>Mucoromycota</taxon>
        <taxon>Glomeromycotina</taxon>
        <taxon>Glomeromycetes</taxon>
        <taxon>Archaeosporales</taxon>
        <taxon>Ambisporaceae</taxon>
        <taxon>Ambispora</taxon>
    </lineage>
</organism>
<evidence type="ECO:0000313" key="1">
    <source>
        <dbReference type="EMBL" id="CAG8728605.1"/>
    </source>
</evidence>
<keyword evidence="2" id="KW-1185">Reference proteome</keyword>
<dbReference type="EMBL" id="CAJVPS010029364">
    <property type="protein sequence ID" value="CAG8728605.1"/>
    <property type="molecule type" value="Genomic_DNA"/>
</dbReference>
<sequence>PLCPIPVTAPFYQVGVDFVDPLPRTPRQKLYGREAHQPIHPIRADSLLKGTILQRTYKLIDHLPCFRDKAMQNIQQTQAQQKAYHDTHYKLTPGFDIGEKVLLYKATKELSKSGKFEPKWYGLFYIHDRLPNNAYKLRTINGKSLLYPFLNFVKISVNLVEV</sequence>
<reference evidence="1" key="1">
    <citation type="submission" date="2021-06" db="EMBL/GenBank/DDBJ databases">
        <authorList>
            <person name="Kallberg Y."/>
            <person name="Tangrot J."/>
            <person name="Rosling A."/>
        </authorList>
    </citation>
    <scope>NUCLEOTIDE SEQUENCE</scope>
    <source>
        <strain evidence="1">FL130A</strain>
    </source>
</reference>